<reference evidence="6" key="1">
    <citation type="submission" date="2020-08" db="EMBL/GenBank/DDBJ databases">
        <title>Multicomponent nature underlies the extraordinary mechanical properties of spider dragline silk.</title>
        <authorList>
            <person name="Kono N."/>
            <person name="Nakamura H."/>
            <person name="Mori M."/>
            <person name="Yoshida Y."/>
            <person name="Ohtoshi R."/>
            <person name="Malay A.D."/>
            <person name="Moran D.A.P."/>
            <person name="Tomita M."/>
            <person name="Numata K."/>
            <person name="Arakawa K."/>
        </authorList>
    </citation>
    <scope>NUCLEOTIDE SEQUENCE</scope>
</reference>
<dbReference type="GO" id="GO:0005783">
    <property type="term" value="C:endoplasmic reticulum"/>
    <property type="evidence" value="ECO:0007669"/>
    <property type="project" value="UniProtKB-SubCell"/>
</dbReference>
<gene>
    <name evidence="6" type="primary">mttp</name>
    <name evidence="6" type="ORF">TNCV_158951</name>
</gene>
<name>A0A8X6REH2_TRICX</name>
<dbReference type="EMBL" id="BMAU01021046">
    <property type="protein sequence ID" value="GFX88077.1"/>
    <property type="molecule type" value="Genomic_DNA"/>
</dbReference>
<dbReference type="Proteomes" id="UP000887159">
    <property type="component" value="Unassembled WGS sequence"/>
</dbReference>
<organism evidence="6 7">
    <name type="scientific">Trichonephila clavipes</name>
    <name type="common">Golden silk orbweaver</name>
    <name type="synonym">Nephila clavipes</name>
    <dbReference type="NCBI Taxonomy" id="2585209"/>
    <lineage>
        <taxon>Eukaryota</taxon>
        <taxon>Metazoa</taxon>
        <taxon>Ecdysozoa</taxon>
        <taxon>Arthropoda</taxon>
        <taxon>Chelicerata</taxon>
        <taxon>Arachnida</taxon>
        <taxon>Araneae</taxon>
        <taxon>Araneomorphae</taxon>
        <taxon>Entelegynae</taxon>
        <taxon>Araneoidea</taxon>
        <taxon>Nephilidae</taxon>
        <taxon>Trichonephila</taxon>
    </lineage>
</organism>
<comment type="caution">
    <text evidence="6">The sequence shown here is derived from an EMBL/GenBank/DDBJ whole genome shotgun (WGS) entry which is preliminary data.</text>
</comment>
<sequence length="184" mass="20879">MVLHRQRRLKRLLEALVPYINANFLIIDQSHSVVLQNGINVDLNLKGALSTDVSGSVEVSMWNKNAHAKVKNKGALLVNGFCRVDTSFVESHVDFAMGGNSVLDMFVNLDFAKNPMAICLQVEQPSFIFRHNVRKTETIPGSKHLIKTLKRRSMFFPGKSFNVFKKNSDSCKIMLQPKKKKSFW</sequence>
<evidence type="ECO:0000256" key="1">
    <source>
        <dbReference type="ARBA" id="ARBA00004240"/>
    </source>
</evidence>
<dbReference type="GO" id="GO:0042157">
    <property type="term" value="P:lipoprotein metabolic process"/>
    <property type="evidence" value="ECO:0007669"/>
    <property type="project" value="TreeGrafter"/>
</dbReference>
<evidence type="ECO:0000259" key="5">
    <source>
        <dbReference type="Pfam" id="PF19444"/>
    </source>
</evidence>
<evidence type="ECO:0000313" key="6">
    <source>
        <dbReference type="EMBL" id="GFX88077.1"/>
    </source>
</evidence>
<keyword evidence="2" id="KW-0813">Transport</keyword>
<dbReference type="PANTHER" id="PTHR13024">
    <property type="entry name" value="MICROSOMAL TRIGLYCERIDE TRANSFER PROTEIN, LARGE SUBUNIT"/>
    <property type="match status" value="1"/>
</dbReference>
<evidence type="ECO:0000256" key="4">
    <source>
        <dbReference type="ARBA" id="ARBA00022824"/>
    </source>
</evidence>
<keyword evidence="3" id="KW-0732">Signal</keyword>
<comment type="subcellular location">
    <subcellularLocation>
        <location evidence="1">Endoplasmic reticulum</location>
    </subcellularLocation>
</comment>
<dbReference type="InterPro" id="IPR039988">
    <property type="entry name" value="MTTP"/>
</dbReference>
<evidence type="ECO:0000256" key="3">
    <source>
        <dbReference type="ARBA" id="ARBA00022729"/>
    </source>
</evidence>
<evidence type="ECO:0000256" key="2">
    <source>
        <dbReference type="ARBA" id="ARBA00022448"/>
    </source>
</evidence>
<dbReference type="GO" id="GO:0008289">
    <property type="term" value="F:lipid binding"/>
    <property type="evidence" value="ECO:0007669"/>
    <property type="project" value="InterPro"/>
</dbReference>
<accession>A0A8X6REH2</accession>
<dbReference type="InterPro" id="IPR045811">
    <property type="entry name" value="MTP_lip-bd"/>
</dbReference>
<dbReference type="AlphaFoldDB" id="A0A8X6REH2"/>
<protein>
    <submittedName>
        <fullName evidence="6">Microsomal triglyceride transfer protein large subunit</fullName>
    </submittedName>
</protein>
<keyword evidence="4" id="KW-0256">Endoplasmic reticulum</keyword>
<keyword evidence="7" id="KW-1185">Reference proteome</keyword>
<dbReference type="PANTHER" id="PTHR13024:SF0">
    <property type="entry name" value="MICROSOMAL TRIACYLGLYCEROL TRANSFER PROTEIN"/>
    <property type="match status" value="1"/>
</dbReference>
<proteinExistence type="predicted"/>
<dbReference type="GO" id="GO:0005794">
    <property type="term" value="C:Golgi apparatus"/>
    <property type="evidence" value="ECO:0007669"/>
    <property type="project" value="TreeGrafter"/>
</dbReference>
<feature type="domain" description="MTP large subunit lipid-binding" evidence="5">
    <location>
        <begin position="23"/>
        <end position="177"/>
    </location>
</feature>
<evidence type="ECO:0000313" key="7">
    <source>
        <dbReference type="Proteomes" id="UP000887159"/>
    </source>
</evidence>
<dbReference type="Pfam" id="PF19444">
    <property type="entry name" value="MTP_lip_bd"/>
    <property type="match status" value="1"/>
</dbReference>
<dbReference type="GO" id="GO:0016323">
    <property type="term" value="C:basolateral plasma membrane"/>
    <property type="evidence" value="ECO:0007669"/>
    <property type="project" value="TreeGrafter"/>
</dbReference>
<dbReference type="GO" id="GO:0005548">
    <property type="term" value="F:phospholipid transporter activity"/>
    <property type="evidence" value="ECO:0007669"/>
    <property type="project" value="InterPro"/>
</dbReference>